<dbReference type="InterPro" id="IPR003439">
    <property type="entry name" value="ABC_transporter-like_ATP-bd"/>
</dbReference>
<comment type="subcellular location">
    <subcellularLocation>
        <location evidence="1">Cell membrane</location>
        <topology evidence="1">Peripheral membrane protein</topology>
    </subcellularLocation>
</comment>
<evidence type="ECO:0000256" key="3">
    <source>
        <dbReference type="ARBA" id="ARBA00022448"/>
    </source>
</evidence>
<protein>
    <submittedName>
        <fullName evidence="12">Sugar ABC transporter ATP-binding protein</fullName>
    </submittedName>
</protein>
<dbReference type="SMART" id="SM00382">
    <property type="entry name" value="AAA"/>
    <property type="match status" value="2"/>
</dbReference>
<dbReference type="PANTHER" id="PTHR43790">
    <property type="entry name" value="CARBOHYDRATE TRANSPORT ATP-BINDING PROTEIN MG119-RELATED"/>
    <property type="match status" value="1"/>
</dbReference>
<dbReference type="PROSITE" id="PS50893">
    <property type="entry name" value="ABC_TRANSPORTER_2"/>
    <property type="match status" value="2"/>
</dbReference>
<evidence type="ECO:0000256" key="1">
    <source>
        <dbReference type="ARBA" id="ARBA00004202"/>
    </source>
</evidence>
<dbReference type="InterPro" id="IPR003593">
    <property type="entry name" value="AAA+_ATPase"/>
</dbReference>
<dbReference type="CDD" id="cd03215">
    <property type="entry name" value="ABC_Carb_Monos_II"/>
    <property type="match status" value="1"/>
</dbReference>
<dbReference type="GO" id="GO:0005524">
    <property type="term" value="F:ATP binding"/>
    <property type="evidence" value="ECO:0007669"/>
    <property type="project" value="UniProtKB-KW"/>
</dbReference>
<name>A0A2P7SK78_9HYPH</name>
<keyword evidence="10" id="KW-0472">Membrane</keyword>
<keyword evidence="8 12" id="KW-0067">ATP-binding</keyword>
<evidence type="ECO:0000256" key="10">
    <source>
        <dbReference type="ARBA" id="ARBA00023136"/>
    </source>
</evidence>
<dbReference type="EMBL" id="PXYL01000002">
    <property type="protein sequence ID" value="PSJ62902.1"/>
    <property type="molecule type" value="Genomic_DNA"/>
</dbReference>
<keyword evidence="13" id="KW-1185">Reference proteome</keyword>
<evidence type="ECO:0000313" key="13">
    <source>
        <dbReference type="Proteomes" id="UP000240653"/>
    </source>
</evidence>
<sequence>MVQAGDVIVEMKGVTKEYRGVPAVRNVDFRLGRGEIHSLLGENGAGKSTLTKMIAGVVEPTAGTIAYKGKSVRFSSPNEALEAGIAMVFQETSLVPSMTVAQNLYLGSEKFLNRLRGTYISAQQFLQSLNFSVDPTAMVETLGAAKKQMVEIARAVHHNAEVIIFDEPTATLTPEEKRHFFALVRRLKARGVSIVFISHALEEALMISDKITILRDGELVASGPVTDFDREKIVAAMVGRSLSAELYRERDPSRLRKAGRKILSVQDISMGSMVRNNSFSIFEGQITGVFGLIGSGRTETFKVVSGIYKRDFLRGGTIELDDKAVRYYVPREAVKSGIVYITEDRKSEGFFETMSIAENLFSGLLAADREKSSIISMKEMQDLSADWIKRLNIRAINNNARVVELSGGNQQKVVIGKGLLQEPRIVIFDEPTRGVDVGAIAEIHQLINQLADAGLAVVVISSYLPEIMNLSDRILVSRQGRIVEEFSPVEATEEKIMYAAVH</sequence>
<comment type="similarity">
    <text evidence="2">Belongs to the ABC transporter superfamily.</text>
</comment>
<dbReference type="AlphaFoldDB" id="A0A2P7SK78"/>
<keyword evidence="7" id="KW-0547">Nucleotide-binding</keyword>
<evidence type="ECO:0000256" key="9">
    <source>
        <dbReference type="ARBA" id="ARBA00022967"/>
    </source>
</evidence>
<keyword evidence="5" id="KW-0762">Sugar transport</keyword>
<evidence type="ECO:0000256" key="5">
    <source>
        <dbReference type="ARBA" id="ARBA00022597"/>
    </source>
</evidence>
<keyword evidence="4" id="KW-1003">Cell membrane</keyword>
<evidence type="ECO:0000256" key="2">
    <source>
        <dbReference type="ARBA" id="ARBA00005417"/>
    </source>
</evidence>
<gene>
    <name evidence="12" type="ORF">C7I85_04840</name>
</gene>
<evidence type="ECO:0000256" key="6">
    <source>
        <dbReference type="ARBA" id="ARBA00022737"/>
    </source>
</evidence>
<dbReference type="Pfam" id="PF00005">
    <property type="entry name" value="ABC_tran"/>
    <property type="match status" value="2"/>
</dbReference>
<accession>A0A2P7SK78</accession>
<dbReference type="RefSeq" id="WP_106722806.1">
    <property type="nucleotide sequence ID" value="NZ_PXYL01000002.1"/>
</dbReference>
<reference evidence="12 13" key="1">
    <citation type="submission" date="2018-03" db="EMBL/GenBank/DDBJ databases">
        <title>The draft genome of Mesorhizobium soli JCM 19897.</title>
        <authorList>
            <person name="Li L."/>
            <person name="Liu L."/>
            <person name="Liang L."/>
            <person name="Wang T."/>
            <person name="Zhang X."/>
        </authorList>
    </citation>
    <scope>NUCLEOTIDE SEQUENCE [LARGE SCALE GENOMIC DNA]</scope>
    <source>
        <strain evidence="12 13">JCM 19897</strain>
    </source>
</reference>
<dbReference type="Proteomes" id="UP000240653">
    <property type="component" value="Unassembled WGS sequence"/>
</dbReference>
<evidence type="ECO:0000256" key="4">
    <source>
        <dbReference type="ARBA" id="ARBA00022475"/>
    </source>
</evidence>
<dbReference type="Gene3D" id="3.40.50.300">
    <property type="entry name" value="P-loop containing nucleotide triphosphate hydrolases"/>
    <property type="match status" value="2"/>
</dbReference>
<dbReference type="InterPro" id="IPR050107">
    <property type="entry name" value="ABC_carbohydrate_import_ATPase"/>
</dbReference>
<feature type="domain" description="ABC transporter" evidence="11">
    <location>
        <begin position="9"/>
        <end position="241"/>
    </location>
</feature>
<dbReference type="PANTHER" id="PTHR43790:SF9">
    <property type="entry name" value="GALACTOFURANOSE TRANSPORTER ATP-BINDING PROTEIN YTFR"/>
    <property type="match status" value="1"/>
</dbReference>
<dbReference type="SUPFAM" id="SSF52540">
    <property type="entry name" value="P-loop containing nucleoside triphosphate hydrolases"/>
    <property type="match status" value="2"/>
</dbReference>
<comment type="caution">
    <text evidence="12">The sequence shown here is derived from an EMBL/GenBank/DDBJ whole genome shotgun (WGS) entry which is preliminary data.</text>
</comment>
<organism evidence="12 13">
    <name type="scientific">Pseudaminobacter soli</name>
    <name type="common">ex Li et al. 2025</name>
    <dbReference type="NCBI Taxonomy" id="1295366"/>
    <lineage>
        <taxon>Bacteria</taxon>
        <taxon>Pseudomonadati</taxon>
        <taxon>Pseudomonadota</taxon>
        <taxon>Alphaproteobacteria</taxon>
        <taxon>Hyphomicrobiales</taxon>
        <taxon>Phyllobacteriaceae</taxon>
        <taxon>Pseudaminobacter</taxon>
    </lineage>
</organism>
<evidence type="ECO:0000256" key="7">
    <source>
        <dbReference type="ARBA" id="ARBA00022741"/>
    </source>
</evidence>
<dbReference type="GO" id="GO:0005886">
    <property type="term" value="C:plasma membrane"/>
    <property type="evidence" value="ECO:0007669"/>
    <property type="project" value="UniProtKB-SubCell"/>
</dbReference>
<keyword evidence="9" id="KW-1278">Translocase</keyword>
<evidence type="ECO:0000313" key="12">
    <source>
        <dbReference type="EMBL" id="PSJ62902.1"/>
    </source>
</evidence>
<keyword evidence="6" id="KW-0677">Repeat</keyword>
<dbReference type="OrthoDB" id="9805029at2"/>
<evidence type="ECO:0000259" key="11">
    <source>
        <dbReference type="PROSITE" id="PS50893"/>
    </source>
</evidence>
<dbReference type="InterPro" id="IPR017871">
    <property type="entry name" value="ABC_transporter-like_CS"/>
</dbReference>
<dbReference type="GO" id="GO:0016887">
    <property type="term" value="F:ATP hydrolysis activity"/>
    <property type="evidence" value="ECO:0007669"/>
    <property type="project" value="InterPro"/>
</dbReference>
<keyword evidence="3" id="KW-0813">Transport</keyword>
<dbReference type="PROSITE" id="PS00211">
    <property type="entry name" value="ABC_TRANSPORTER_1"/>
    <property type="match status" value="1"/>
</dbReference>
<feature type="domain" description="ABC transporter" evidence="11">
    <location>
        <begin position="253"/>
        <end position="501"/>
    </location>
</feature>
<evidence type="ECO:0000256" key="8">
    <source>
        <dbReference type="ARBA" id="ARBA00022840"/>
    </source>
</evidence>
<dbReference type="FunFam" id="3.40.50.300:FF:000127">
    <property type="entry name" value="Ribose import ATP-binding protein RbsA"/>
    <property type="match status" value="1"/>
</dbReference>
<dbReference type="InterPro" id="IPR027417">
    <property type="entry name" value="P-loop_NTPase"/>
</dbReference>
<proteinExistence type="inferred from homology"/>
<dbReference type="CDD" id="cd03216">
    <property type="entry name" value="ABC_Carb_Monos_I"/>
    <property type="match status" value="1"/>
</dbReference>